<dbReference type="AlphaFoldDB" id="A0A0K1JJQ3"/>
<feature type="domain" description="SCP2" evidence="1">
    <location>
        <begin position="203"/>
        <end position="301"/>
    </location>
</feature>
<feature type="domain" description="SCP2" evidence="1">
    <location>
        <begin position="56"/>
        <end position="155"/>
    </location>
</feature>
<dbReference type="SUPFAM" id="SSF55718">
    <property type="entry name" value="SCP-like"/>
    <property type="match status" value="2"/>
</dbReference>
<name>A0A0K1JJQ3_9MICO</name>
<dbReference type="STRING" id="571913.VV02_15580"/>
<dbReference type="Pfam" id="PF02036">
    <property type="entry name" value="SCP2"/>
    <property type="match status" value="2"/>
</dbReference>
<sequence>MNSISTMPASTDAAELESYLTSTAAEPLVADLAATSDEDLTSLLRRADARELLIDTILGRFPELAVAEQVQQMTGVVGLELTLDGDLVEDRTLDFDGKSVQEIDDAQEWDVILSTSVLHFLRVVTGQQNAALLAIAGDLTMEGNAELAIDLAGVFSVTGEPGVAVDPTALDPVEVAAAVKRSTPDNLRAVMSSSVRPMVLSEIFRRFPDFVDPAKAARLRSTIVFRLTGQEEPDRYVVTFADGACDVVEGDSKTRDATIIMDGADFLLLATGNLNPMKAGIQGKIGIKGDRGAAIALSRAMDVPRSGR</sequence>
<dbReference type="OrthoDB" id="5243187at2"/>
<accession>A0A0K1JJQ3</accession>
<dbReference type="RefSeq" id="WP_052592874.1">
    <property type="nucleotide sequence ID" value="NZ_CP011112.1"/>
</dbReference>
<dbReference type="PANTHER" id="PTHR10094:SF25">
    <property type="entry name" value="SCP2 STEROL-BINDING DOMAIN-CONTAINING PROTEIN 1"/>
    <property type="match status" value="1"/>
</dbReference>
<dbReference type="EMBL" id="CP011112">
    <property type="protein sequence ID" value="AKU16947.1"/>
    <property type="molecule type" value="Genomic_DNA"/>
</dbReference>
<dbReference type="KEGG" id="lmoi:VV02_15580"/>
<proteinExistence type="predicted"/>
<dbReference type="GO" id="GO:0005829">
    <property type="term" value="C:cytosol"/>
    <property type="evidence" value="ECO:0007669"/>
    <property type="project" value="TreeGrafter"/>
</dbReference>
<dbReference type="InterPro" id="IPR003033">
    <property type="entry name" value="SCP2_sterol-bd_dom"/>
</dbReference>
<gene>
    <name evidence="2" type="ORF">VV02_15580</name>
</gene>
<organism evidence="2 3">
    <name type="scientific">Luteipulveratus mongoliensis</name>
    <dbReference type="NCBI Taxonomy" id="571913"/>
    <lineage>
        <taxon>Bacteria</taxon>
        <taxon>Bacillati</taxon>
        <taxon>Actinomycetota</taxon>
        <taxon>Actinomycetes</taxon>
        <taxon>Micrococcales</taxon>
        <taxon>Dermacoccaceae</taxon>
        <taxon>Luteipulveratus</taxon>
    </lineage>
</organism>
<evidence type="ECO:0000259" key="1">
    <source>
        <dbReference type="Pfam" id="PF02036"/>
    </source>
</evidence>
<dbReference type="InterPro" id="IPR036527">
    <property type="entry name" value="SCP2_sterol-bd_dom_sf"/>
</dbReference>
<evidence type="ECO:0000313" key="3">
    <source>
        <dbReference type="Proteomes" id="UP000066480"/>
    </source>
</evidence>
<dbReference type="PANTHER" id="PTHR10094">
    <property type="entry name" value="STEROL CARRIER PROTEIN 2 SCP-2 FAMILY PROTEIN"/>
    <property type="match status" value="1"/>
</dbReference>
<dbReference type="Gene3D" id="3.30.1050.10">
    <property type="entry name" value="SCP2 sterol-binding domain"/>
    <property type="match status" value="2"/>
</dbReference>
<protein>
    <recommendedName>
        <fullName evidence="1">SCP2 domain-containing protein</fullName>
    </recommendedName>
</protein>
<dbReference type="Proteomes" id="UP000066480">
    <property type="component" value="Chromosome"/>
</dbReference>
<reference evidence="2 3" key="1">
    <citation type="submission" date="2015-03" db="EMBL/GenBank/DDBJ databases">
        <title>Luteipulveratus halotolerans sp. nov., a novel actinobacterium (Dermacoccaceae) from Sarawak, Malaysia.</title>
        <authorList>
            <person name="Juboi H."/>
            <person name="Basik A."/>
            <person name="Shamsul S.S."/>
            <person name="Arnold P."/>
            <person name="Schmitt E.K."/>
            <person name="Sanglier J.-J."/>
            <person name="Yeo T."/>
        </authorList>
    </citation>
    <scope>NUCLEOTIDE SEQUENCE [LARGE SCALE GENOMIC DNA]</scope>
    <source>
        <strain evidence="2 3">MN07-A0370</strain>
    </source>
</reference>
<evidence type="ECO:0000313" key="2">
    <source>
        <dbReference type="EMBL" id="AKU16947.1"/>
    </source>
</evidence>
<keyword evidence="3" id="KW-1185">Reference proteome</keyword>